<protein>
    <recommendedName>
        <fullName evidence="5">RanBP2-type domain-containing protein</fullName>
    </recommendedName>
</protein>
<feature type="domain" description="RanBP2-type" evidence="5">
    <location>
        <begin position="154"/>
        <end position="180"/>
    </location>
</feature>
<name>A0A0L9U2A8_PHAAN</name>
<dbReference type="InterPro" id="IPR036443">
    <property type="entry name" value="Znf_RanBP2_sf"/>
</dbReference>
<dbReference type="SUPFAM" id="SSF90209">
    <property type="entry name" value="Ran binding protein zinc finger-like"/>
    <property type="match status" value="2"/>
</dbReference>
<keyword evidence="1" id="KW-0479">Metal-binding</keyword>
<dbReference type="PANTHER" id="PTHR12999">
    <property type="entry name" value="ZINC FINGER RAN-BINDING DOMAIN-CONTAINING PROTEIN 2 ZRANB2-RELATED"/>
    <property type="match status" value="1"/>
</dbReference>
<reference evidence="7" key="1">
    <citation type="journal article" date="2015" name="Proc. Natl. Acad. Sci. U.S.A.">
        <title>Genome sequencing of adzuki bean (Vigna angularis) provides insight into high starch and low fat accumulation and domestication.</title>
        <authorList>
            <person name="Yang K."/>
            <person name="Tian Z."/>
            <person name="Chen C."/>
            <person name="Luo L."/>
            <person name="Zhao B."/>
            <person name="Wang Z."/>
            <person name="Yu L."/>
            <person name="Li Y."/>
            <person name="Sun Y."/>
            <person name="Li W."/>
            <person name="Chen Y."/>
            <person name="Li Y."/>
            <person name="Zhang Y."/>
            <person name="Ai D."/>
            <person name="Zhao J."/>
            <person name="Shang C."/>
            <person name="Ma Y."/>
            <person name="Wu B."/>
            <person name="Wang M."/>
            <person name="Gao L."/>
            <person name="Sun D."/>
            <person name="Zhang P."/>
            <person name="Guo F."/>
            <person name="Wang W."/>
            <person name="Li Y."/>
            <person name="Wang J."/>
            <person name="Varshney R.K."/>
            <person name="Wang J."/>
            <person name="Ling H.Q."/>
            <person name="Wan P."/>
        </authorList>
    </citation>
    <scope>NUCLEOTIDE SEQUENCE</scope>
    <source>
        <strain evidence="7">cv. Jingnong 6</strain>
    </source>
</reference>
<evidence type="ECO:0000259" key="5">
    <source>
        <dbReference type="SMART" id="SM00547"/>
    </source>
</evidence>
<feature type="region of interest" description="Disordered" evidence="4">
    <location>
        <begin position="237"/>
        <end position="280"/>
    </location>
</feature>
<evidence type="ECO:0000256" key="1">
    <source>
        <dbReference type="ARBA" id="ARBA00022723"/>
    </source>
</evidence>
<dbReference type="AlphaFoldDB" id="A0A0L9U2A8"/>
<evidence type="ECO:0000313" key="7">
    <source>
        <dbReference type="Proteomes" id="UP000053144"/>
    </source>
</evidence>
<feature type="compositionally biased region" description="Polar residues" evidence="4">
    <location>
        <begin position="260"/>
        <end position="274"/>
    </location>
</feature>
<dbReference type="EMBL" id="CM003373">
    <property type="protein sequence ID" value="KOM36916.1"/>
    <property type="molecule type" value="Genomic_DNA"/>
</dbReference>
<gene>
    <name evidence="6" type="ORF">LR48_Vigan03g029700</name>
</gene>
<dbReference type="PANTHER" id="PTHR12999:SF24">
    <property type="entry name" value="RANBP2-TYPE DOMAIN-CONTAINING PROTEIN"/>
    <property type="match status" value="1"/>
</dbReference>
<evidence type="ECO:0000256" key="2">
    <source>
        <dbReference type="ARBA" id="ARBA00022771"/>
    </source>
</evidence>
<dbReference type="Proteomes" id="UP000053144">
    <property type="component" value="Chromosome 3"/>
</dbReference>
<dbReference type="GO" id="GO:0008270">
    <property type="term" value="F:zinc ion binding"/>
    <property type="evidence" value="ECO:0007669"/>
    <property type="project" value="UniProtKB-KW"/>
</dbReference>
<sequence>MESASRKDGDWTCPNCGNLNFSFRTVCNQGRCGAPRPPLTPPALITSPYRNNHPFYYGGFAIPSPSYRMPGQFGSLIPHLGMKYDYGLYATPGAPYGPLPMFPPGSFGVSQVTNESGIDGYGYGFQSPQWAECLVADHFASRKRRGGPDGLSEGDWICPNCENVNFAFRTTCNIKHCGAARPVSVFHLHYDLMVELWGRATGGSVCATHQEQRQNQQQKLEVDLNYQMEYIPESPLYERGTYSTSPSPSGMDEHSPGPTQPVTSIPSCETSTSRGSKRKAPMVDLMDSQFEKLITKLDELMNVLRSSNSHFEKILSIMERQVSAIEEQNYIMRRRSTFQYSESDVWEMLAGMNIQEESIMEHYYDFLCTNPVYTKRLMGLPPNLRWNKLIKMMTGSV</sequence>
<evidence type="ECO:0000256" key="4">
    <source>
        <dbReference type="SAM" id="MobiDB-lite"/>
    </source>
</evidence>
<keyword evidence="3" id="KW-0862">Zinc</keyword>
<evidence type="ECO:0000256" key="3">
    <source>
        <dbReference type="ARBA" id="ARBA00022833"/>
    </source>
</evidence>
<dbReference type="Pfam" id="PF00641">
    <property type="entry name" value="Zn_ribbon_RanBP"/>
    <property type="match status" value="2"/>
</dbReference>
<organism evidence="6 7">
    <name type="scientific">Phaseolus angularis</name>
    <name type="common">Azuki bean</name>
    <name type="synonym">Vigna angularis</name>
    <dbReference type="NCBI Taxonomy" id="3914"/>
    <lineage>
        <taxon>Eukaryota</taxon>
        <taxon>Viridiplantae</taxon>
        <taxon>Streptophyta</taxon>
        <taxon>Embryophyta</taxon>
        <taxon>Tracheophyta</taxon>
        <taxon>Spermatophyta</taxon>
        <taxon>Magnoliopsida</taxon>
        <taxon>eudicotyledons</taxon>
        <taxon>Gunneridae</taxon>
        <taxon>Pentapetalae</taxon>
        <taxon>rosids</taxon>
        <taxon>fabids</taxon>
        <taxon>Fabales</taxon>
        <taxon>Fabaceae</taxon>
        <taxon>Papilionoideae</taxon>
        <taxon>50 kb inversion clade</taxon>
        <taxon>NPAAA clade</taxon>
        <taxon>indigoferoid/millettioid clade</taxon>
        <taxon>Phaseoleae</taxon>
        <taxon>Vigna</taxon>
    </lineage>
</organism>
<dbReference type="Gramene" id="KOM36916">
    <property type="protein sequence ID" value="KOM36916"/>
    <property type="gene ID" value="LR48_Vigan03g029700"/>
</dbReference>
<dbReference type="InterPro" id="IPR001876">
    <property type="entry name" value="Znf_RanBP2"/>
</dbReference>
<dbReference type="STRING" id="3914.A0A0L9U2A8"/>
<keyword evidence="2" id="KW-0863">Zinc-finger</keyword>
<dbReference type="SMART" id="SM00547">
    <property type="entry name" value="ZnF_RBZ"/>
    <property type="match status" value="2"/>
</dbReference>
<evidence type="ECO:0000313" key="6">
    <source>
        <dbReference type="EMBL" id="KOM36916.1"/>
    </source>
</evidence>
<dbReference type="Gene3D" id="4.10.1060.10">
    <property type="entry name" value="Zinc finger, RanBP2-type"/>
    <property type="match status" value="2"/>
</dbReference>
<feature type="domain" description="RanBP2-type" evidence="5">
    <location>
        <begin position="9"/>
        <end position="35"/>
    </location>
</feature>
<proteinExistence type="predicted"/>
<accession>A0A0L9U2A8</accession>